<name>B6QWJ1_TALMQ</name>
<evidence type="ECO:0000256" key="2">
    <source>
        <dbReference type="SAM" id="MobiDB-lite"/>
    </source>
</evidence>
<gene>
    <name evidence="4" type="ORF">PMAA_102830</name>
</gene>
<dbReference type="HOGENOM" id="CLU_000384_20_3_1"/>
<sequence length="264" mass="30728">MAGDTLTPTASTVGANTTTARLQARIQELEAQLAAKQPKTPKPQIFDGKRSELKNFLTQMDMHIAINGASLSTEESKVIFVATCLTREAFQWIEPTGSAQQLAVRFKQIAMVLDYDDEVLIGMFENMLKEEVQMELIKMDRPDDIDEFIEQAVKIDNKFYEMKQKRREMQGWRKHGTMPTPRNHHRTNQNQRKYDPYEPMPMELDATAEQKKFSKKLGDKSNVECYNCYKKGHYARECKSPKQERQLKATRFNEEDQENYAEWD</sequence>
<dbReference type="PANTHER" id="PTHR15503:SF22">
    <property type="entry name" value="TRANSPOSON TY3-I GAG POLYPROTEIN"/>
    <property type="match status" value="1"/>
</dbReference>
<dbReference type="PANTHER" id="PTHR15503">
    <property type="entry name" value="LDOC1 RELATED"/>
    <property type="match status" value="1"/>
</dbReference>
<dbReference type="SMART" id="SM00343">
    <property type="entry name" value="ZnF_C2HC"/>
    <property type="match status" value="1"/>
</dbReference>
<dbReference type="EMBL" id="DS995908">
    <property type="protein sequence ID" value="EEA18509.1"/>
    <property type="molecule type" value="Genomic_DNA"/>
</dbReference>
<protein>
    <recommendedName>
        <fullName evidence="3">CCHC-type domain-containing protein</fullName>
    </recommendedName>
</protein>
<evidence type="ECO:0000313" key="5">
    <source>
        <dbReference type="Proteomes" id="UP000001294"/>
    </source>
</evidence>
<feature type="compositionally biased region" description="Basic residues" evidence="2">
    <location>
        <begin position="172"/>
        <end position="187"/>
    </location>
</feature>
<feature type="domain" description="CCHC-type" evidence="3">
    <location>
        <begin position="225"/>
        <end position="240"/>
    </location>
</feature>
<evidence type="ECO:0000313" key="4">
    <source>
        <dbReference type="EMBL" id="EEA18509.1"/>
    </source>
</evidence>
<feature type="compositionally biased region" description="Acidic residues" evidence="2">
    <location>
        <begin position="255"/>
        <end position="264"/>
    </location>
</feature>
<keyword evidence="1" id="KW-0479">Metal-binding</keyword>
<feature type="compositionally biased region" description="Basic and acidic residues" evidence="2">
    <location>
        <begin position="237"/>
        <end position="254"/>
    </location>
</feature>
<dbReference type="InterPro" id="IPR036875">
    <property type="entry name" value="Znf_CCHC_sf"/>
</dbReference>
<keyword evidence="1" id="KW-0862">Zinc</keyword>
<dbReference type="VEuPathDB" id="FungiDB:PMAA_102830"/>
<dbReference type="PROSITE" id="PS50158">
    <property type="entry name" value="ZF_CCHC"/>
    <property type="match status" value="1"/>
</dbReference>
<feature type="region of interest" description="Disordered" evidence="2">
    <location>
        <begin position="171"/>
        <end position="196"/>
    </location>
</feature>
<dbReference type="SUPFAM" id="SSF57756">
    <property type="entry name" value="Retrovirus zinc finger-like domains"/>
    <property type="match status" value="1"/>
</dbReference>
<dbReference type="PhylomeDB" id="B6QWJ1"/>
<dbReference type="AlphaFoldDB" id="B6QWJ1"/>
<keyword evidence="5" id="KW-1185">Reference proteome</keyword>
<organism evidence="4 5">
    <name type="scientific">Talaromyces marneffei (strain ATCC 18224 / CBS 334.59 / QM 7333)</name>
    <name type="common">Penicillium marneffei</name>
    <dbReference type="NCBI Taxonomy" id="441960"/>
    <lineage>
        <taxon>Eukaryota</taxon>
        <taxon>Fungi</taxon>
        <taxon>Dikarya</taxon>
        <taxon>Ascomycota</taxon>
        <taxon>Pezizomycotina</taxon>
        <taxon>Eurotiomycetes</taxon>
        <taxon>Eurotiomycetidae</taxon>
        <taxon>Eurotiales</taxon>
        <taxon>Trichocomaceae</taxon>
        <taxon>Talaromyces</taxon>
        <taxon>Talaromyces sect. Talaromyces</taxon>
    </lineage>
</organism>
<dbReference type="OrthoDB" id="4369586at2759"/>
<dbReference type="GO" id="GO:0008270">
    <property type="term" value="F:zinc ion binding"/>
    <property type="evidence" value="ECO:0007669"/>
    <property type="project" value="UniProtKB-KW"/>
</dbReference>
<dbReference type="GO" id="GO:0003676">
    <property type="term" value="F:nucleic acid binding"/>
    <property type="evidence" value="ECO:0007669"/>
    <property type="project" value="InterPro"/>
</dbReference>
<dbReference type="InterPro" id="IPR032567">
    <property type="entry name" value="RTL1-rel"/>
</dbReference>
<proteinExistence type="predicted"/>
<keyword evidence="1" id="KW-0863">Zinc-finger</keyword>
<dbReference type="Gene3D" id="4.10.60.10">
    <property type="entry name" value="Zinc finger, CCHC-type"/>
    <property type="match status" value="1"/>
</dbReference>
<evidence type="ECO:0000256" key="1">
    <source>
        <dbReference type="PROSITE-ProRule" id="PRU00047"/>
    </source>
</evidence>
<dbReference type="InterPro" id="IPR001878">
    <property type="entry name" value="Znf_CCHC"/>
</dbReference>
<dbReference type="Pfam" id="PF00098">
    <property type="entry name" value="zf-CCHC"/>
    <property type="match status" value="1"/>
</dbReference>
<dbReference type="Proteomes" id="UP000001294">
    <property type="component" value="Unassembled WGS sequence"/>
</dbReference>
<feature type="region of interest" description="Disordered" evidence="2">
    <location>
        <begin position="237"/>
        <end position="264"/>
    </location>
</feature>
<accession>B6QWJ1</accession>
<reference evidence="5" key="1">
    <citation type="journal article" date="2015" name="Genome Announc.">
        <title>Genome sequence of the AIDS-associated pathogen Penicillium marneffei (ATCC18224) and its near taxonomic relative Talaromyces stipitatus (ATCC10500).</title>
        <authorList>
            <person name="Nierman W.C."/>
            <person name="Fedorova-Abrams N.D."/>
            <person name="Andrianopoulos A."/>
        </authorList>
    </citation>
    <scope>NUCLEOTIDE SEQUENCE [LARGE SCALE GENOMIC DNA]</scope>
    <source>
        <strain evidence="5">ATCC 18224 / CBS 334.59 / QM 7333</strain>
    </source>
</reference>
<evidence type="ECO:0000259" key="3">
    <source>
        <dbReference type="PROSITE" id="PS50158"/>
    </source>
</evidence>